<organism evidence="2 3">
    <name type="scientific">Pseudoalteromonas tunicata D2</name>
    <dbReference type="NCBI Taxonomy" id="87626"/>
    <lineage>
        <taxon>Bacteria</taxon>
        <taxon>Pseudomonadati</taxon>
        <taxon>Pseudomonadota</taxon>
        <taxon>Gammaproteobacteria</taxon>
        <taxon>Alteromonadales</taxon>
        <taxon>Pseudoalteromonadaceae</taxon>
        <taxon>Pseudoalteromonas</taxon>
    </lineage>
</organism>
<dbReference type="OrthoDB" id="6277476at2"/>
<accession>A4CF83</accession>
<evidence type="ECO:0000313" key="2">
    <source>
        <dbReference type="EMBL" id="EAR26631.1"/>
    </source>
</evidence>
<protein>
    <recommendedName>
        <fullName evidence="4">Orphan protein</fullName>
    </recommendedName>
</protein>
<dbReference type="RefSeq" id="WP_009840742.1">
    <property type="nucleotide sequence ID" value="NZ_CH959303.1"/>
</dbReference>
<proteinExistence type="predicted"/>
<evidence type="ECO:0000256" key="1">
    <source>
        <dbReference type="SAM" id="SignalP"/>
    </source>
</evidence>
<dbReference type="STRING" id="87626.PTD2_00442"/>
<evidence type="ECO:0000313" key="3">
    <source>
        <dbReference type="Proteomes" id="UP000006201"/>
    </source>
</evidence>
<feature type="signal peptide" evidence="1">
    <location>
        <begin position="1"/>
        <end position="29"/>
    </location>
</feature>
<sequence>MEVTRVSKFVTLNLKLFVFSLCNLGSAFAAEATCPTNFQVINYSPQACYSEFNEQNCTDTCSAADPVFQPSCFKQLSIPCDTVADLKNHATGFQQRGSYAWFHVTDLLTYDALLSDLNIFQQELYLELYGEFVNTPKNFGFSPASDQFRRENFRLSLLSALDTLTTPLRYAALYRRYSLGISLETQLNDSLATMMNQIDSFPYYSNTQRNELKAELEIVVTQQTRYWQLLKKYNTNQIAEGRVSLLNKRLKTFENILKSLSPDLQTVIINKSLNFDRYIDINLQKCGLDLCYEEIVTPAVALFYPDFDLRLLKFEQILTALNNEAAALSNIYDGNYQVVEPHLLKLPDFSGFINNKLSNYKTNRSYANLERLATAINIAYLSKNQTGKETLLQLTQISDVTNNQGLSTLASFESMPILLCNEFSQINPELTNIQQESFQLSLQGRSIISQIMRDGHTQALLDHLTSIIARLNELAARSVVIANVEQFTDDRLLTVNWTLFDTLPLNEAHQLIEIEYFDYNGMFWTPKMSAGLSDLFPAIHSLSTVTGSLLPNGIAVNSQLNTLQLTLKQAAYSACSPNNKEINMVVKITDEQGIVSRQVLTATLDQI</sequence>
<name>A4CF83_9GAMM</name>
<dbReference type="HOGENOM" id="CLU_449679_0_0_6"/>
<dbReference type="AlphaFoldDB" id="A4CF83"/>
<keyword evidence="1" id="KW-0732">Signal</keyword>
<gene>
    <name evidence="2" type="ORF">PTD2_00442</name>
</gene>
<dbReference type="eggNOG" id="ENOG502ZIVG">
    <property type="taxonomic scope" value="Bacteria"/>
</dbReference>
<feature type="chain" id="PRO_5002666059" description="Orphan protein" evidence="1">
    <location>
        <begin position="30"/>
        <end position="607"/>
    </location>
</feature>
<reference evidence="2 3" key="1">
    <citation type="submission" date="2006-02" db="EMBL/GenBank/DDBJ databases">
        <authorList>
            <person name="Moran M.A."/>
            <person name="Kjelleberg S."/>
            <person name="Egan S."/>
            <person name="Saunders N."/>
            <person name="Thomas T."/>
            <person name="Ferriera S."/>
            <person name="Johnson J."/>
            <person name="Kravitz S."/>
            <person name="Halpern A."/>
            <person name="Remington K."/>
            <person name="Beeson K."/>
            <person name="Tran B."/>
            <person name="Rogers Y.-H."/>
            <person name="Friedman R."/>
            <person name="Venter J.C."/>
        </authorList>
    </citation>
    <scope>NUCLEOTIDE SEQUENCE [LARGE SCALE GENOMIC DNA]</scope>
    <source>
        <strain evidence="2 3">D2</strain>
    </source>
</reference>
<keyword evidence="3" id="KW-1185">Reference proteome</keyword>
<comment type="caution">
    <text evidence="2">The sequence shown here is derived from an EMBL/GenBank/DDBJ whole genome shotgun (WGS) entry which is preliminary data.</text>
</comment>
<dbReference type="Proteomes" id="UP000006201">
    <property type="component" value="Unassembled WGS sequence"/>
</dbReference>
<evidence type="ECO:0008006" key="4">
    <source>
        <dbReference type="Google" id="ProtNLM"/>
    </source>
</evidence>
<dbReference type="EMBL" id="AAOH01000011">
    <property type="protein sequence ID" value="EAR26631.1"/>
    <property type="molecule type" value="Genomic_DNA"/>
</dbReference>